<dbReference type="EMBL" id="PYAL01000002">
    <property type="protein sequence ID" value="RXN91076.1"/>
    <property type="molecule type" value="Genomic_DNA"/>
</dbReference>
<comment type="caution">
    <text evidence="2">The sequence shown here is derived from an EMBL/GenBank/DDBJ whole genome shotgun (WGS) entry which is preliminary data.</text>
</comment>
<dbReference type="InterPro" id="IPR011042">
    <property type="entry name" value="6-blade_b-propeller_TolB-like"/>
</dbReference>
<dbReference type="RefSeq" id="WP_129149632.1">
    <property type="nucleotide sequence ID" value="NZ_JBHSDO010000013.1"/>
</dbReference>
<evidence type="ECO:0000313" key="3">
    <source>
        <dbReference type="Proteomes" id="UP000290849"/>
    </source>
</evidence>
<feature type="compositionally biased region" description="Basic and acidic residues" evidence="1">
    <location>
        <begin position="88"/>
        <end position="98"/>
    </location>
</feature>
<dbReference type="PANTHER" id="PTHR35399">
    <property type="entry name" value="SLR8030 PROTEIN"/>
    <property type="match status" value="1"/>
</dbReference>
<dbReference type="OrthoDB" id="9801383at2"/>
<dbReference type="InterPro" id="IPR008557">
    <property type="entry name" value="PhoX"/>
</dbReference>
<dbReference type="Pfam" id="PF05787">
    <property type="entry name" value="PhoX"/>
    <property type="match status" value="1"/>
</dbReference>
<dbReference type="Gene3D" id="2.120.10.30">
    <property type="entry name" value="TolB, C-terminal domain"/>
    <property type="match status" value="1"/>
</dbReference>
<name>A0A4Q1HLF0_9BURK</name>
<dbReference type="Proteomes" id="UP000290849">
    <property type="component" value="Unassembled WGS sequence"/>
</dbReference>
<evidence type="ECO:0000256" key="1">
    <source>
        <dbReference type="SAM" id="MobiDB-lite"/>
    </source>
</evidence>
<feature type="compositionally biased region" description="Acidic residues" evidence="1">
    <location>
        <begin position="63"/>
        <end position="72"/>
    </location>
</feature>
<reference evidence="2 3" key="1">
    <citation type="journal article" date="2017" name="Int. J. Syst. Evol. Microbiol.">
        <title>Achromobacter aloeverae sp. nov., isolated from the root of Aloe vera (L.) Burm.f.</title>
        <authorList>
            <person name="Kuncharoen N."/>
            <person name="Muramatsu Y."/>
            <person name="Shibata C."/>
            <person name="Kamakura Y."/>
            <person name="Nakagawa Y."/>
            <person name="Tanasupawat S."/>
        </authorList>
    </citation>
    <scope>NUCLEOTIDE SEQUENCE [LARGE SCALE GENOMIC DNA]</scope>
    <source>
        <strain evidence="2 3">AVA-1</strain>
    </source>
</reference>
<dbReference type="PANTHER" id="PTHR35399:SF2">
    <property type="entry name" value="DUF839 DOMAIN-CONTAINING PROTEIN"/>
    <property type="match status" value="1"/>
</dbReference>
<organism evidence="2 3">
    <name type="scientific">Achromobacter aloeverae</name>
    <dbReference type="NCBI Taxonomy" id="1750518"/>
    <lineage>
        <taxon>Bacteria</taxon>
        <taxon>Pseudomonadati</taxon>
        <taxon>Pseudomonadota</taxon>
        <taxon>Betaproteobacteria</taxon>
        <taxon>Burkholderiales</taxon>
        <taxon>Alcaligenaceae</taxon>
        <taxon>Achromobacter</taxon>
    </lineage>
</organism>
<sequence>MSHTTDAAKAVCTKPSRISPKPGQTLDEVLAADPARRTWLKSGFGMAALSVFGATSLTACGGDNDDDDDTPVEDTPPSTEPTNPPTETPREPGLDPSKDYAIRFQPVARTTADTVTVPAGYQVQVLFSTGDAVEAGSTAWTEGAFPAWDVTDKRAGGDNDGMHYFALPGVDPQQGGLLAINHEQVDMRVYFPSGTFTGSFNEATATLDQKRLALSSVGVSVIEVTQANGTWSVKHDSTYNRRYTGNSAYGVGGPARSRLGATIIGTLNNCSSGATPWGTYLTCEETTSNYFDSSQPDVNYGWVVELDPQGELLAQGVKRTAMGRFAHENVAYLVGEDNRVAFYMGDDTTPGCIYKFVPTRAYDPVNRAANVNLLDDGTLYVAQFNAGGGGVWIPLVQGNAGLTAADGFATQADVLIECQDAAVSVGGTVMDRPEWITVGPNKDIFVTLTNNSGRGTNAPVDAANPRAENHHGHIIRWNEAGNSPLATTFTWSIFLLAGDPTQAATLNKPNLAGNINGDAFSSPDGLRLDPAGRLWVETDMNLGSTATPTVFGNNGMYCIDPATGVSKRFLVGPVGCEITGIAYTPDLTTFFVNIQHPTQAWPEAGRTPRSSTIVIRRADNQPVGA</sequence>
<dbReference type="AlphaFoldDB" id="A0A4Q1HLF0"/>
<protein>
    <submittedName>
        <fullName evidence="2">dTDP-glucose 4,6-dehydratase</fullName>
    </submittedName>
</protein>
<accession>A0A4Q1HLF0</accession>
<feature type="region of interest" description="Disordered" evidence="1">
    <location>
        <begin position="60"/>
        <end position="98"/>
    </location>
</feature>
<dbReference type="SUPFAM" id="SSF101898">
    <property type="entry name" value="NHL repeat"/>
    <property type="match status" value="1"/>
</dbReference>
<feature type="region of interest" description="Disordered" evidence="1">
    <location>
        <begin position="1"/>
        <end position="25"/>
    </location>
</feature>
<proteinExistence type="predicted"/>
<keyword evidence="3" id="KW-1185">Reference proteome</keyword>
<gene>
    <name evidence="2" type="ORF">C7R54_07740</name>
</gene>
<evidence type="ECO:0000313" key="2">
    <source>
        <dbReference type="EMBL" id="RXN91076.1"/>
    </source>
</evidence>
<feature type="compositionally biased region" description="Pro residues" evidence="1">
    <location>
        <begin position="78"/>
        <end position="87"/>
    </location>
</feature>